<evidence type="ECO:0000256" key="1">
    <source>
        <dbReference type="ARBA" id="ARBA00010641"/>
    </source>
</evidence>
<evidence type="ECO:0000256" key="4">
    <source>
        <dbReference type="ARBA" id="ARBA00023163"/>
    </source>
</evidence>
<dbReference type="AlphaFoldDB" id="F4L1R5"/>
<comment type="similarity">
    <text evidence="1">Belongs to the sigma-70 factor family. ECF subfamily.</text>
</comment>
<evidence type="ECO:0000256" key="3">
    <source>
        <dbReference type="ARBA" id="ARBA00023082"/>
    </source>
</evidence>
<dbReference type="HOGENOM" id="CLU_047691_3_2_10"/>
<dbReference type="PANTHER" id="PTHR43133:SF46">
    <property type="entry name" value="RNA POLYMERASE SIGMA-70 FACTOR ECF SUBFAMILY"/>
    <property type="match status" value="1"/>
</dbReference>
<keyword evidence="3" id="KW-0731">Sigma factor</keyword>
<keyword evidence="8" id="KW-1185">Reference proteome</keyword>
<keyword evidence="2" id="KW-0805">Transcription regulation</keyword>
<proteinExistence type="inferred from homology"/>
<gene>
    <name evidence="7" type="ordered locus">Halhy_1685</name>
</gene>
<dbReference type="PANTHER" id="PTHR43133">
    <property type="entry name" value="RNA POLYMERASE ECF-TYPE SIGMA FACTO"/>
    <property type="match status" value="1"/>
</dbReference>
<dbReference type="OrthoDB" id="1056775at2"/>
<evidence type="ECO:0000313" key="7">
    <source>
        <dbReference type="EMBL" id="AEE49574.1"/>
    </source>
</evidence>
<dbReference type="SUPFAM" id="SSF88659">
    <property type="entry name" value="Sigma3 and sigma4 domains of RNA polymerase sigma factors"/>
    <property type="match status" value="1"/>
</dbReference>
<dbReference type="RefSeq" id="WP_013764128.1">
    <property type="nucleotide sequence ID" value="NC_015510.1"/>
</dbReference>
<dbReference type="InterPro" id="IPR014284">
    <property type="entry name" value="RNA_pol_sigma-70_dom"/>
</dbReference>
<dbReference type="SUPFAM" id="SSF88946">
    <property type="entry name" value="Sigma2 domain of RNA polymerase sigma factors"/>
    <property type="match status" value="1"/>
</dbReference>
<keyword evidence="4" id="KW-0804">Transcription</keyword>
<reference key="2">
    <citation type="submission" date="2011-04" db="EMBL/GenBank/DDBJ databases">
        <title>Complete sequence of chromosome of Haliscomenobacter hydrossis DSM 1100.</title>
        <authorList>
            <consortium name="US DOE Joint Genome Institute (JGI-PGF)"/>
            <person name="Lucas S."/>
            <person name="Han J."/>
            <person name="Lapidus A."/>
            <person name="Bruce D."/>
            <person name="Goodwin L."/>
            <person name="Pitluck S."/>
            <person name="Peters L."/>
            <person name="Kyrpides N."/>
            <person name="Mavromatis K."/>
            <person name="Ivanova N."/>
            <person name="Ovchinnikova G."/>
            <person name="Pagani I."/>
            <person name="Daligault H."/>
            <person name="Detter J.C."/>
            <person name="Han C."/>
            <person name="Land M."/>
            <person name="Hauser L."/>
            <person name="Markowitz V."/>
            <person name="Cheng J.-F."/>
            <person name="Hugenholtz P."/>
            <person name="Woyke T."/>
            <person name="Wu D."/>
            <person name="Verbarg S."/>
            <person name="Frueling A."/>
            <person name="Brambilla E."/>
            <person name="Klenk H.-P."/>
            <person name="Eisen J.A."/>
        </authorList>
    </citation>
    <scope>NUCLEOTIDE SEQUENCE</scope>
    <source>
        <strain>DSM 1100</strain>
    </source>
</reference>
<accession>F4L1R5</accession>
<organism evidence="7 8">
    <name type="scientific">Haliscomenobacter hydrossis (strain ATCC 27775 / DSM 1100 / LMG 10767 / O)</name>
    <dbReference type="NCBI Taxonomy" id="760192"/>
    <lineage>
        <taxon>Bacteria</taxon>
        <taxon>Pseudomonadati</taxon>
        <taxon>Bacteroidota</taxon>
        <taxon>Saprospiria</taxon>
        <taxon>Saprospirales</taxon>
        <taxon>Haliscomenobacteraceae</taxon>
        <taxon>Haliscomenobacter</taxon>
    </lineage>
</organism>
<dbReference type="Proteomes" id="UP000008461">
    <property type="component" value="Chromosome"/>
</dbReference>
<dbReference type="InterPro" id="IPR039425">
    <property type="entry name" value="RNA_pol_sigma-70-like"/>
</dbReference>
<dbReference type="GO" id="GO:0006352">
    <property type="term" value="P:DNA-templated transcription initiation"/>
    <property type="evidence" value="ECO:0007669"/>
    <property type="project" value="InterPro"/>
</dbReference>
<dbReference type="eggNOG" id="COG1595">
    <property type="taxonomic scope" value="Bacteria"/>
</dbReference>
<feature type="domain" description="RNA polymerase sigma factor 70 region 4 type 2" evidence="6">
    <location>
        <begin position="115"/>
        <end position="167"/>
    </location>
</feature>
<protein>
    <submittedName>
        <fullName evidence="7">RNA polymerase, sigma-24 subunit, ECF subfamily</fullName>
    </submittedName>
</protein>
<evidence type="ECO:0000256" key="2">
    <source>
        <dbReference type="ARBA" id="ARBA00023015"/>
    </source>
</evidence>
<dbReference type="InterPro" id="IPR036388">
    <property type="entry name" value="WH-like_DNA-bd_sf"/>
</dbReference>
<dbReference type="InterPro" id="IPR007627">
    <property type="entry name" value="RNA_pol_sigma70_r2"/>
</dbReference>
<dbReference type="Pfam" id="PF04542">
    <property type="entry name" value="Sigma70_r2"/>
    <property type="match status" value="1"/>
</dbReference>
<dbReference type="Gene3D" id="1.10.1740.10">
    <property type="match status" value="1"/>
</dbReference>
<dbReference type="GO" id="GO:0003677">
    <property type="term" value="F:DNA binding"/>
    <property type="evidence" value="ECO:0007669"/>
    <property type="project" value="InterPro"/>
</dbReference>
<sequence length="179" mass="20826">MTEKEIIEGCLRQKRDCQQELFRRYAGKMLVVCMRYARHQMEAEDVIQDAFIKIFDHLHQFQHKGSFEGWIRRIVVNTALKTFDRKSFTHEQYGLDVREDFSAAEPSVYAQLSEEELLGLIAQLPDGYRIVFNLYAIEGYSHAEVADMLGVQESTSRSQLVKARKMLQAMVMNLQKVTV</sequence>
<dbReference type="EMBL" id="CP002691">
    <property type="protein sequence ID" value="AEE49574.1"/>
    <property type="molecule type" value="Genomic_DNA"/>
</dbReference>
<dbReference type="InterPro" id="IPR013325">
    <property type="entry name" value="RNA_pol_sigma_r2"/>
</dbReference>
<evidence type="ECO:0000259" key="6">
    <source>
        <dbReference type="Pfam" id="PF08281"/>
    </source>
</evidence>
<dbReference type="STRING" id="760192.Halhy_1685"/>
<reference evidence="7 8" key="1">
    <citation type="journal article" date="2011" name="Stand. Genomic Sci.">
        <title>Complete genome sequence of Haliscomenobacter hydrossis type strain (O).</title>
        <authorList>
            <consortium name="US DOE Joint Genome Institute (JGI-PGF)"/>
            <person name="Daligault H."/>
            <person name="Lapidus A."/>
            <person name="Zeytun A."/>
            <person name="Nolan M."/>
            <person name="Lucas S."/>
            <person name="Del Rio T.G."/>
            <person name="Tice H."/>
            <person name="Cheng J.F."/>
            <person name="Tapia R."/>
            <person name="Han C."/>
            <person name="Goodwin L."/>
            <person name="Pitluck S."/>
            <person name="Liolios K."/>
            <person name="Pagani I."/>
            <person name="Ivanova N."/>
            <person name="Huntemann M."/>
            <person name="Mavromatis K."/>
            <person name="Mikhailova N."/>
            <person name="Pati A."/>
            <person name="Chen A."/>
            <person name="Palaniappan K."/>
            <person name="Land M."/>
            <person name="Hauser L."/>
            <person name="Brambilla E.M."/>
            <person name="Rohde M."/>
            <person name="Verbarg S."/>
            <person name="Goker M."/>
            <person name="Bristow J."/>
            <person name="Eisen J.A."/>
            <person name="Markowitz V."/>
            <person name="Hugenholtz P."/>
            <person name="Kyrpides N.C."/>
            <person name="Klenk H.P."/>
            <person name="Woyke T."/>
        </authorList>
    </citation>
    <scope>NUCLEOTIDE SEQUENCE [LARGE SCALE GENOMIC DNA]</scope>
    <source>
        <strain evidence="8">ATCC 27775 / DSM 1100 / LMG 10767 / O</strain>
    </source>
</reference>
<evidence type="ECO:0000313" key="8">
    <source>
        <dbReference type="Proteomes" id="UP000008461"/>
    </source>
</evidence>
<dbReference type="NCBIfam" id="TIGR02937">
    <property type="entry name" value="sigma70-ECF"/>
    <property type="match status" value="1"/>
</dbReference>
<name>F4L1R5_HALH1</name>
<dbReference type="KEGG" id="hhy:Halhy_1685"/>
<dbReference type="CDD" id="cd06171">
    <property type="entry name" value="Sigma70_r4"/>
    <property type="match status" value="1"/>
</dbReference>
<dbReference type="InterPro" id="IPR013249">
    <property type="entry name" value="RNA_pol_sigma70_r4_t2"/>
</dbReference>
<dbReference type="Gene3D" id="1.10.10.10">
    <property type="entry name" value="Winged helix-like DNA-binding domain superfamily/Winged helix DNA-binding domain"/>
    <property type="match status" value="1"/>
</dbReference>
<evidence type="ECO:0000259" key="5">
    <source>
        <dbReference type="Pfam" id="PF04542"/>
    </source>
</evidence>
<dbReference type="GO" id="GO:0016987">
    <property type="term" value="F:sigma factor activity"/>
    <property type="evidence" value="ECO:0007669"/>
    <property type="project" value="UniProtKB-KW"/>
</dbReference>
<feature type="domain" description="RNA polymerase sigma-70 region 2" evidence="5">
    <location>
        <begin position="21"/>
        <end position="87"/>
    </location>
</feature>
<dbReference type="InterPro" id="IPR013324">
    <property type="entry name" value="RNA_pol_sigma_r3/r4-like"/>
</dbReference>
<dbReference type="Pfam" id="PF08281">
    <property type="entry name" value="Sigma70_r4_2"/>
    <property type="match status" value="1"/>
</dbReference>